<organism evidence="2 3">
    <name type="scientific">Caenorhabditis nigoni</name>
    <dbReference type="NCBI Taxonomy" id="1611254"/>
    <lineage>
        <taxon>Eukaryota</taxon>
        <taxon>Metazoa</taxon>
        <taxon>Ecdysozoa</taxon>
        <taxon>Nematoda</taxon>
        <taxon>Chromadorea</taxon>
        <taxon>Rhabditida</taxon>
        <taxon>Rhabditina</taxon>
        <taxon>Rhabditomorpha</taxon>
        <taxon>Rhabditoidea</taxon>
        <taxon>Rhabditidae</taxon>
        <taxon>Peloderinae</taxon>
        <taxon>Caenorhabditis</taxon>
    </lineage>
</organism>
<proteinExistence type="predicted"/>
<evidence type="ECO:0000313" key="3">
    <source>
        <dbReference type="Proteomes" id="UP000230233"/>
    </source>
</evidence>
<gene>
    <name evidence="2" type="ORF">B9Z55_027265</name>
</gene>
<dbReference type="AlphaFoldDB" id="A0A2G5SGZ8"/>
<dbReference type="PANTHER" id="PTHR22899:SF0">
    <property type="entry name" value="F-BOX ASSOCIATED DOMAIN-CONTAINING PROTEIN-RELATED"/>
    <property type="match status" value="1"/>
</dbReference>
<dbReference type="OrthoDB" id="5883878at2759"/>
<dbReference type="Pfam" id="PF07735">
    <property type="entry name" value="FBA_2"/>
    <property type="match status" value="1"/>
</dbReference>
<dbReference type="PANTHER" id="PTHR22899">
    <property type="entry name" value="CYCLIN-RELATED F-BOX FAMILY"/>
    <property type="match status" value="1"/>
</dbReference>
<name>A0A2G5SGZ8_9PELO</name>
<sequence>MNPFELFALSHCSKRCTELVPLANTKDYQFLIDLSKLTISIRTPNIQLHTFSFDGIIPGAWVVSSQNPKLELKNCLLKFFDLFHSEHICYFNTGTQDFDHFEAIANILIELNCIIGNFNFQIESVKEKELKNILEKLQITDCLNIPRTVQLSYKFECKLSKFPDRICINNSFWFGIDQLCFAVKSSIKIELRDSFLSIENMNSFLEKWMTGKFPDMTAFLIEIHSKQFDSNDQLVLGMQLPIQSEQRTVHKRYSGQFYGCVIDGIVFENVDGVKAVINFDTECTSCFSFMVLA</sequence>
<reference evidence="3" key="1">
    <citation type="submission" date="2017-10" db="EMBL/GenBank/DDBJ databases">
        <title>Rapid genome shrinkage in a self-fertile nematode reveals novel sperm competition proteins.</title>
        <authorList>
            <person name="Yin D."/>
            <person name="Schwarz E.M."/>
            <person name="Thomas C.G."/>
            <person name="Felde R.L."/>
            <person name="Korf I.F."/>
            <person name="Cutter A.D."/>
            <person name="Schartner C.M."/>
            <person name="Ralston E.J."/>
            <person name="Meyer B.J."/>
            <person name="Haag E.S."/>
        </authorList>
    </citation>
    <scope>NUCLEOTIDE SEQUENCE [LARGE SCALE GENOMIC DNA]</scope>
    <source>
        <strain evidence="3">JU1422</strain>
    </source>
</reference>
<evidence type="ECO:0000259" key="1">
    <source>
        <dbReference type="Pfam" id="PF07735"/>
    </source>
</evidence>
<evidence type="ECO:0000313" key="2">
    <source>
        <dbReference type="EMBL" id="PIC14320.1"/>
    </source>
</evidence>
<dbReference type="Proteomes" id="UP000230233">
    <property type="component" value="Unassembled WGS sequence"/>
</dbReference>
<feature type="domain" description="Sdz-33 F-box" evidence="1">
    <location>
        <begin position="155"/>
        <end position="218"/>
    </location>
</feature>
<protein>
    <recommendedName>
        <fullName evidence="1">Sdz-33 F-box domain-containing protein</fullName>
    </recommendedName>
</protein>
<dbReference type="EMBL" id="PDUG01000008">
    <property type="protein sequence ID" value="PIC14320.1"/>
    <property type="molecule type" value="Genomic_DNA"/>
</dbReference>
<accession>A0A2G5SGZ8</accession>
<dbReference type="InterPro" id="IPR053222">
    <property type="entry name" value="Zygotic_Embryogenesis-Asso"/>
</dbReference>
<dbReference type="InterPro" id="IPR012885">
    <property type="entry name" value="F-box_Sdz-33"/>
</dbReference>
<keyword evidence="3" id="KW-1185">Reference proteome</keyword>
<comment type="caution">
    <text evidence="2">The sequence shown here is derived from an EMBL/GenBank/DDBJ whole genome shotgun (WGS) entry which is preliminary data.</text>
</comment>